<evidence type="ECO:0000313" key="1">
    <source>
        <dbReference type="EMBL" id="CAA9386452.1"/>
    </source>
</evidence>
<reference evidence="1" key="1">
    <citation type="submission" date="2020-02" db="EMBL/GenBank/DDBJ databases">
        <authorList>
            <person name="Meier V. D."/>
        </authorList>
    </citation>
    <scope>NUCLEOTIDE SEQUENCE</scope>
    <source>
        <strain evidence="1">AVDCRST_MAG64</strain>
    </source>
</reference>
<accession>A0A6J4NK10</accession>
<dbReference type="EMBL" id="CADCUQ010000229">
    <property type="protein sequence ID" value="CAA9386452.1"/>
    <property type="molecule type" value="Genomic_DNA"/>
</dbReference>
<dbReference type="AlphaFoldDB" id="A0A6J4NK10"/>
<gene>
    <name evidence="1" type="ORF">AVDCRST_MAG64-963</name>
</gene>
<evidence type="ECO:0008006" key="2">
    <source>
        <dbReference type="Google" id="ProtNLM"/>
    </source>
</evidence>
<organism evidence="1">
    <name type="scientific">uncultured Phycisphaerae bacterium</name>
    <dbReference type="NCBI Taxonomy" id="904963"/>
    <lineage>
        <taxon>Bacteria</taxon>
        <taxon>Pseudomonadati</taxon>
        <taxon>Planctomycetota</taxon>
        <taxon>Phycisphaerae</taxon>
        <taxon>environmental samples</taxon>
    </lineage>
</organism>
<protein>
    <recommendedName>
        <fullName evidence="2">IrrE N-terminal-like domain-containing protein</fullName>
    </recommendedName>
</protein>
<proteinExistence type="predicted"/>
<sequence>RLGVCRMTDFSPIVVQMKARYGVRVRRWRRNMSGCAWRVDYDDGKSINWIEAPVPRTPISLAIFLHEVGHHAIGFDRYKRRCEEEYHVWVWAIDRMRELGVEPDARVTRRFELSMRYAVGKAVRRGMKELPEPLQQFAAPQAA</sequence>
<feature type="non-terminal residue" evidence="1">
    <location>
        <position position="1"/>
    </location>
</feature>
<name>A0A6J4NK10_9BACT</name>